<sequence>MAATSFEVGSGFEASDRHGHSSSKLGPSGFFINSHIVGSCNKAPGGPGGSRQQQTSSGGALAEQLRG</sequence>
<protein>
    <submittedName>
        <fullName evidence="2">Uncharacterized protein</fullName>
    </submittedName>
</protein>
<feature type="compositionally biased region" description="Low complexity" evidence="1">
    <location>
        <begin position="50"/>
        <end position="59"/>
    </location>
</feature>
<proteinExistence type="predicted"/>
<evidence type="ECO:0000256" key="1">
    <source>
        <dbReference type="SAM" id="MobiDB-lite"/>
    </source>
</evidence>
<name>A0ABD3KAV8_EUCGL</name>
<keyword evidence="3" id="KW-1185">Reference proteome</keyword>
<dbReference type="Proteomes" id="UP001634007">
    <property type="component" value="Unassembled WGS sequence"/>
</dbReference>
<gene>
    <name evidence="2" type="ORF">ACJRO7_024850</name>
</gene>
<dbReference type="AlphaFoldDB" id="A0ABD3KAV8"/>
<evidence type="ECO:0000313" key="2">
    <source>
        <dbReference type="EMBL" id="KAL3735789.1"/>
    </source>
</evidence>
<organism evidence="2 3">
    <name type="scientific">Eucalyptus globulus</name>
    <name type="common">Tasmanian blue gum</name>
    <dbReference type="NCBI Taxonomy" id="34317"/>
    <lineage>
        <taxon>Eukaryota</taxon>
        <taxon>Viridiplantae</taxon>
        <taxon>Streptophyta</taxon>
        <taxon>Embryophyta</taxon>
        <taxon>Tracheophyta</taxon>
        <taxon>Spermatophyta</taxon>
        <taxon>Magnoliopsida</taxon>
        <taxon>eudicotyledons</taxon>
        <taxon>Gunneridae</taxon>
        <taxon>Pentapetalae</taxon>
        <taxon>rosids</taxon>
        <taxon>malvids</taxon>
        <taxon>Myrtales</taxon>
        <taxon>Myrtaceae</taxon>
        <taxon>Myrtoideae</taxon>
        <taxon>Eucalypteae</taxon>
        <taxon>Eucalyptus</taxon>
    </lineage>
</organism>
<evidence type="ECO:0000313" key="3">
    <source>
        <dbReference type="Proteomes" id="UP001634007"/>
    </source>
</evidence>
<accession>A0ABD3KAV8</accession>
<dbReference type="EMBL" id="JBJKBG010000006">
    <property type="protein sequence ID" value="KAL3735789.1"/>
    <property type="molecule type" value="Genomic_DNA"/>
</dbReference>
<comment type="caution">
    <text evidence="2">The sequence shown here is derived from an EMBL/GenBank/DDBJ whole genome shotgun (WGS) entry which is preliminary data.</text>
</comment>
<feature type="region of interest" description="Disordered" evidence="1">
    <location>
        <begin position="1"/>
        <end position="67"/>
    </location>
</feature>
<reference evidence="2 3" key="1">
    <citation type="submission" date="2024-11" db="EMBL/GenBank/DDBJ databases">
        <title>Chromosome-level genome assembly of Eucalyptus globulus Labill. provides insights into its genome evolution.</title>
        <authorList>
            <person name="Li X."/>
        </authorList>
    </citation>
    <scope>NUCLEOTIDE SEQUENCE [LARGE SCALE GENOMIC DNA]</scope>
    <source>
        <strain evidence="2">CL2024</strain>
        <tissue evidence="2">Fresh tender leaves</tissue>
    </source>
</reference>